<dbReference type="PRINTS" id="PR00081">
    <property type="entry name" value="GDHRDH"/>
</dbReference>
<dbReference type="OrthoDB" id="47007at2759"/>
<dbReference type="Pfam" id="PF13561">
    <property type="entry name" value="adh_short_C2"/>
    <property type="match status" value="1"/>
</dbReference>
<evidence type="ECO:0000256" key="1">
    <source>
        <dbReference type="ARBA" id="ARBA00023002"/>
    </source>
</evidence>
<protein>
    <submittedName>
        <fullName evidence="2">Uncharacterized protein</fullName>
    </submittedName>
</protein>
<dbReference type="FunFam" id="3.40.50.720:FF:000084">
    <property type="entry name" value="Short-chain dehydrogenase reductase"/>
    <property type="match status" value="1"/>
</dbReference>
<dbReference type="InterPro" id="IPR002347">
    <property type="entry name" value="SDR_fam"/>
</dbReference>
<dbReference type="PRINTS" id="PR00080">
    <property type="entry name" value="SDRFAMILY"/>
</dbReference>
<dbReference type="GO" id="GO:0016491">
    <property type="term" value="F:oxidoreductase activity"/>
    <property type="evidence" value="ECO:0007669"/>
    <property type="project" value="UniProtKB-KW"/>
</dbReference>
<keyword evidence="3" id="KW-1185">Reference proteome</keyword>
<evidence type="ECO:0000313" key="2">
    <source>
        <dbReference type="EMBL" id="CAI5452542.1"/>
    </source>
</evidence>
<dbReference type="EMBL" id="CANHGI010000005">
    <property type="protein sequence ID" value="CAI5452542.1"/>
    <property type="molecule type" value="Genomic_DNA"/>
</dbReference>
<dbReference type="InterPro" id="IPR020904">
    <property type="entry name" value="Sc_DH/Rdtase_CS"/>
</dbReference>
<sequence>MSRFSGKVVIVTGSSNGIGRSAAILFAKDGAKITISGRNAERLEETKKLILSQGICPENINSVLGDITKSEDQKILIDSTLQKFGGKIDILVNNAGAAMPDTTGVSGVESDISNFERNLAVNLNSVIGLVQKAKPYLEKSKGDIVNVSSIASGPAAHVGAMYYSMAKAALDQFTRNVAIELIASGVRVNCVRPGVVTTGFMQAMGATEQASDEFYKLFGSRKDCVPAGRLGTPEDISHLILFLADRKSSFYIIGQVITIDGGSSLMNVLASSFET</sequence>
<dbReference type="PANTHER" id="PTHR44115:SF4">
    <property type="entry name" value="OXIDOREDUCTASE"/>
    <property type="match status" value="1"/>
</dbReference>
<reference evidence="2" key="1">
    <citation type="submission" date="2022-11" db="EMBL/GenBank/DDBJ databases">
        <authorList>
            <person name="Kikuchi T."/>
        </authorList>
    </citation>
    <scope>NUCLEOTIDE SEQUENCE</scope>
    <source>
        <strain evidence="2">PS1010</strain>
    </source>
</reference>
<evidence type="ECO:0000313" key="3">
    <source>
        <dbReference type="Proteomes" id="UP001152747"/>
    </source>
</evidence>
<dbReference type="PANTHER" id="PTHR44115">
    <property type="entry name" value="PROTEIN CBG09704"/>
    <property type="match status" value="1"/>
</dbReference>
<dbReference type="SUPFAM" id="SSF51735">
    <property type="entry name" value="NAD(P)-binding Rossmann-fold domains"/>
    <property type="match status" value="1"/>
</dbReference>
<dbReference type="AlphaFoldDB" id="A0A9P1IYN6"/>
<proteinExistence type="predicted"/>
<gene>
    <name evidence="2" type="ORF">CAMP_LOCUS15179</name>
</gene>
<dbReference type="Proteomes" id="UP001152747">
    <property type="component" value="Unassembled WGS sequence"/>
</dbReference>
<comment type="caution">
    <text evidence="2">The sequence shown here is derived from an EMBL/GenBank/DDBJ whole genome shotgun (WGS) entry which is preliminary data.</text>
</comment>
<keyword evidence="1" id="KW-0560">Oxidoreductase</keyword>
<name>A0A9P1IYN6_9PELO</name>
<dbReference type="InterPro" id="IPR036291">
    <property type="entry name" value="NAD(P)-bd_dom_sf"/>
</dbReference>
<accession>A0A9P1IYN6</accession>
<dbReference type="PROSITE" id="PS00061">
    <property type="entry name" value="ADH_SHORT"/>
    <property type="match status" value="1"/>
</dbReference>
<organism evidence="2 3">
    <name type="scientific">Caenorhabditis angaria</name>
    <dbReference type="NCBI Taxonomy" id="860376"/>
    <lineage>
        <taxon>Eukaryota</taxon>
        <taxon>Metazoa</taxon>
        <taxon>Ecdysozoa</taxon>
        <taxon>Nematoda</taxon>
        <taxon>Chromadorea</taxon>
        <taxon>Rhabditida</taxon>
        <taxon>Rhabditina</taxon>
        <taxon>Rhabditomorpha</taxon>
        <taxon>Rhabditoidea</taxon>
        <taxon>Rhabditidae</taxon>
        <taxon>Peloderinae</taxon>
        <taxon>Caenorhabditis</taxon>
    </lineage>
</organism>
<dbReference type="Gene3D" id="3.40.50.720">
    <property type="entry name" value="NAD(P)-binding Rossmann-like Domain"/>
    <property type="match status" value="1"/>
</dbReference>